<organism evidence="1">
    <name type="scientific">viral metagenome</name>
    <dbReference type="NCBI Taxonomy" id="1070528"/>
    <lineage>
        <taxon>unclassified sequences</taxon>
        <taxon>metagenomes</taxon>
        <taxon>organismal metagenomes</taxon>
    </lineage>
</organism>
<name>A0A6C0BXX7_9ZZZZ</name>
<sequence length="129" mass="15305">MSSLLKVFNNHLVEFLNDFQIVMPNNNIKAAVLFINTTKKINPSIFIKGWINYIYNPYKEKIKEGDFTFFIERDYSSDIDADDDNKVLEIINTIRTELKKLDENNREKVIKYVQNLTKMGEMYQIEKNL</sequence>
<dbReference type="AlphaFoldDB" id="A0A6C0BXX7"/>
<accession>A0A6C0BXX7</accession>
<proteinExistence type="predicted"/>
<evidence type="ECO:0000313" key="1">
    <source>
        <dbReference type="EMBL" id="QHS97187.1"/>
    </source>
</evidence>
<reference evidence="1" key="1">
    <citation type="journal article" date="2020" name="Nature">
        <title>Giant virus diversity and host interactions through global metagenomics.</title>
        <authorList>
            <person name="Schulz F."/>
            <person name="Roux S."/>
            <person name="Paez-Espino D."/>
            <person name="Jungbluth S."/>
            <person name="Walsh D.A."/>
            <person name="Denef V.J."/>
            <person name="McMahon K.D."/>
            <person name="Konstantinidis K.T."/>
            <person name="Eloe-Fadrosh E.A."/>
            <person name="Kyrpides N.C."/>
            <person name="Woyke T."/>
        </authorList>
    </citation>
    <scope>NUCLEOTIDE SEQUENCE</scope>
    <source>
        <strain evidence="1">GVMAG-M-3300020169-51</strain>
    </source>
</reference>
<protein>
    <submittedName>
        <fullName evidence="1">Uncharacterized protein</fullName>
    </submittedName>
</protein>
<dbReference type="EMBL" id="MN739291">
    <property type="protein sequence ID" value="QHS97187.1"/>
    <property type="molecule type" value="Genomic_DNA"/>
</dbReference>